<evidence type="ECO:0000256" key="1">
    <source>
        <dbReference type="ARBA" id="ARBA00004323"/>
    </source>
</evidence>
<dbReference type="GO" id="GO:0000139">
    <property type="term" value="C:Golgi membrane"/>
    <property type="evidence" value="ECO:0007669"/>
    <property type="project" value="UniProtKB-SubCell"/>
</dbReference>
<keyword evidence="5" id="KW-0812">Transmembrane</keyword>
<comment type="subcellular location">
    <subcellularLocation>
        <location evidence="1 10">Golgi apparatus membrane</location>
        <topology evidence="1 10">Single-pass type II membrane protein</topology>
    </subcellularLocation>
</comment>
<evidence type="ECO:0000256" key="10">
    <source>
        <dbReference type="RuleBase" id="RU363063"/>
    </source>
</evidence>
<name>A0AAD3D6Y8_9STRA</name>
<keyword evidence="12" id="KW-1185">Reference proteome</keyword>
<evidence type="ECO:0000313" key="11">
    <source>
        <dbReference type="EMBL" id="GFH58973.1"/>
    </source>
</evidence>
<evidence type="ECO:0000256" key="9">
    <source>
        <dbReference type="ARBA" id="ARBA00023136"/>
    </source>
</evidence>
<evidence type="ECO:0000256" key="8">
    <source>
        <dbReference type="ARBA" id="ARBA00023034"/>
    </source>
</evidence>
<dbReference type="AlphaFoldDB" id="A0AAD3D6Y8"/>
<evidence type="ECO:0000256" key="3">
    <source>
        <dbReference type="ARBA" id="ARBA00022676"/>
    </source>
</evidence>
<dbReference type="PANTHER" id="PTHR11214">
    <property type="entry name" value="BETA-1,3-N-ACETYLGLUCOSAMINYLTRANSFERASE"/>
    <property type="match status" value="1"/>
</dbReference>
<dbReference type="EC" id="2.4.1.-" evidence="10"/>
<dbReference type="Gene3D" id="3.90.550.50">
    <property type="match status" value="1"/>
</dbReference>
<evidence type="ECO:0000256" key="4">
    <source>
        <dbReference type="ARBA" id="ARBA00022679"/>
    </source>
</evidence>
<comment type="caution">
    <text evidence="11">The sequence shown here is derived from an EMBL/GenBank/DDBJ whole genome shotgun (WGS) entry which is preliminary data.</text>
</comment>
<dbReference type="Proteomes" id="UP001054902">
    <property type="component" value="Unassembled WGS sequence"/>
</dbReference>
<proteinExistence type="inferred from homology"/>
<keyword evidence="6" id="KW-0735">Signal-anchor</keyword>
<keyword evidence="9" id="KW-0472">Membrane</keyword>
<evidence type="ECO:0000256" key="2">
    <source>
        <dbReference type="ARBA" id="ARBA00008661"/>
    </source>
</evidence>
<accession>A0AAD3D6Y8</accession>
<dbReference type="SUPFAM" id="SSF53448">
    <property type="entry name" value="Nucleotide-diphospho-sugar transferases"/>
    <property type="match status" value="1"/>
</dbReference>
<keyword evidence="7" id="KW-1133">Transmembrane helix</keyword>
<protein>
    <recommendedName>
        <fullName evidence="10">Hexosyltransferase</fullName>
        <ecNumber evidence="10">2.4.1.-</ecNumber>
    </recommendedName>
</protein>
<gene>
    <name evidence="11" type="ORF">CTEN210_15449</name>
</gene>
<comment type="similarity">
    <text evidence="2 10">Belongs to the glycosyltransferase 31 family.</text>
</comment>
<dbReference type="EMBL" id="BLLK01000062">
    <property type="protein sequence ID" value="GFH58973.1"/>
    <property type="molecule type" value="Genomic_DNA"/>
</dbReference>
<keyword evidence="4" id="KW-0808">Transferase</keyword>
<evidence type="ECO:0000313" key="12">
    <source>
        <dbReference type="Proteomes" id="UP001054902"/>
    </source>
</evidence>
<keyword evidence="3 10" id="KW-0328">Glycosyltransferase</keyword>
<dbReference type="GO" id="GO:0016758">
    <property type="term" value="F:hexosyltransferase activity"/>
    <property type="evidence" value="ECO:0007669"/>
    <property type="project" value="InterPro"/>
</dbReference>
<dbReference type="InterPro" id="IPR029044">
    <property type="entry name" value="Nucleotide-diphossugar_trans"/>
</dbReference>
<reference evidence="11 12" key="1">
    <citation type="journal article" date="2021" name="Sci. Rep.">
        <title>The genome of the diatom Chaetoceros tenuissimus carries an ancient integrated fragment of an extant virus.</title>
        <authorList>
            <person name="Hongo Y."/>
            <person name="Kimura K."/>
            <person name="Takaki Y."/>
            <person name="Yoshida Y."/>
            <person name="Baba S."/>
            <person name="Kobayashi G."/>
            <person name="Nagasaki K."/>
            <person name="Hano T."/>
            <person name="Tomaru Y."/>
        </authorList>
    </citation>
    <scope>NUCLEOTIDE SEQUENCE [LARGE SCALE GENOMIC DNA]</scope>
    <source>
        <strain evidence="11 12">NIES-3715</strain>
    </source>
</reference>
<organism evidence="11 12">
    <name type="scientific">Chaetoceros tenuissimus</name>
    <dbReference type="NCBI Taxonomy" id="426638"/>
    <lineage>
        <taxon>Eukaryota</taxon>
        <taxon>Sar</taxon>
        <taxon>Stramenopiles</taxon>
        <taxon>Ochrophyta</taxon>
        <taxon>Bacillariophyta</taxon>
        <taxon>Coscinodiscophyceae</taxon>
        <taxon>Chaetocerotophycidae</taxon>
        <taxon>Chaetocerotales</taxon>
        <taxon>Chaetocerotaceae</taxon>
        <taxon>Chaetoceros</taxon>
    </lineage>
</organism>
<evidence type="ECO:0000256" key="5">
    <source>
        <dbReference type="ARBA" id="ARBA00022692"/>
    </source>
</evidence>
<evidence type="ECO:0000256" key="6">
    <source>
        <dbReference type="ARBA" id="ARBA00022968"/>
    </source>
</evidence>
<keyword evidence="8 10" id="KW-0333">Golgi apparatus</keyword>
<sequence>MSCSLLLYSDHMTKSIHQAYPPAARKLGRAFEKKMKEMIIEEPLSYNDKDTTMLLGIFSTNIADRFRDRRDALRKTYLGVDDPRFCKLNEYIRQKEENNPANSRCLVPYTFVIAGGGYSRPFDHGDDTPLTIHPNDIENEDCEDDCIYLNIRESMQRGKSATFFKFGAEVAKRYGIDYIAKVDDDTIVHPDLLLRFMHDDLPPTPLNVRMYGGNTWATREKQIFYGVGPFYFMSIDLADYVGNQLSSEDRLAMSHHNPIEDADMGVFVFSHERPIKYINLASFKFFIHSRTTKRDNGIELVWSTINRRYPTRPKALYPWAFLCNRWKYNMAT</sequence>
<evidence type="ECO:0000256" key="7">
    <source>
        <dbReference type="ARBA" id="ARBA00022989"/>
    </source>
</evidence>
<dbReference type="InterPro" id="IPR002659">
    <property type="entry name" value="Glyco_trans_31"/>
</dbReference>